<dbReference type="KEGG" id="zpr:ZPR_3187"/>
<name>D5BI91_ZUNPS</name>
<dbReference type="HOGENOM" id="CLU_3049587_0_0_10"/>
<reference evidence="1 2" key="1">
    <citation type="journal article" date="2010" name="BMC Genomics">
        <title>The complete genome of Zunongwangia profunda SM-A87 reveals its adaptation to the deep-sea environment and ecological role in sedimentary organic nitrogen degradation.</title>
        <authorList>
            <person name="Qin Q.L."/>
            <person name="Zhang X.Y."/>
            <person name="Wang X.M."/>
            <person name="Liu G.M."/>
            <person name="Chen X.L."/>
            <person name="Xie B.B."/>
            <person name="Dang H.Y."/>
            <person name="Zhou B.C."/>
            <person name="Yu J."/>
            <person name="Zhang Y.Z."/>
        </authorList>
    </citation>
    <scope>NUCLEOTIDE SEQUENCE [LARGE SCALE GENOMIC DNA]</scope>
    <source>
        <strain evidence="2">DSM 18752 / CCTCC AB 206139 / SM-A87</strain>
    </source>
</reference>
<dbReference type="AlphaFoldDB" id="D5BI91"/>
<evidence type="ECO:0000313" key="1">
    <source>
        <dbReference type="EMBL" id="ADF53504.1"/>
    </source>
</evidence>
<protein>
    <submittedName>
        <fullName evidence="1">Uncharacterized protein</fullName>
    </submittedName>
</protein>
<accession>D5BI91</accession>
<dbReference type="Proteomes" id="UP000001654">
    <property type="component" value="Chromosome"/>
</dbReference>
<dbReference type="RefSeq" id="WP_013072601.1">
    <property type="nucleotide sequence ID" value="NC_014041.1"/>
</dbReference>
<dbReference type="EMBL" id="CP001650">
    <property type="protein sequence ID" value="ADF53504.1"/>
    <property type="molecule type" value="Genomic_DNA"/>
</dbReference>
<keyword evidence="2" id="KW-1185">Reference proteome</keyword>
<organism evidence="1 2">
    <name type="scientific">Zunongwangia profunda (strain DSM 18752 / CCTCC AB 206139 / SM-A87)</name>
    <name type="common">Wangia profunda</name>
    <dbReference type="NCBI Taxonomy" id="655815"/>
    <lineage>
        <taxon>Bacteria</taxon>
        <taxon>Pseudomonadati</taxon>
        <taxon>Bacteroidota</taxon>
        <taxon>Flavobacteriia</taxon>
        <taxon>Flavobacteriales</taxon>
        <taxon>Flavobacteriaceae</taxon>
        <taxon>Zunongwangia</taxon>
    </lineage>
</organism>
<proteinExistence type="predicted"/>
<sequence>MYKNFSFFDRYGVYMMRKNYLSLSSRSNLIDIFLRPNDPIAMISKWELFIWIID</sequence>
<gene>
    <name evidence="1" type="ordered locus">ZPR_3187</name>
</gene>
<evidence type="ECO:0000313" key="2">
    <source>
        <dbReference type="Proteomes" id="UP000001654"/>
    </source>
</evidence>